<keyword evidence="1" id="KW-0001">2Fe-2S</keyword>
<dbReference type="GO" id="GO:0046872">
    <property type="term" value="F:metal ion binding"/>
    <property type="evidence" value="ECO:0007669"/>
    <property type="project" value="UniProtKB-KW"/>
</dbReference>
<proteinExistence type="predicted"/>
<dbReference type="PROSITE" id="PS51296">
    <property type="entry name" value="RIESKE"/>
    <property type="match status" value="1"/>
</dbReference>
<evidence type="ECO:0000313" key="6">
    <source>
        <dbReference type="EMBL" id="OGI42238.1"/>
    </source>
</evidence>
<dbReference type="CDD" id="cd03528">
    <property type="entry name" value="Rieske_RO_ferredoxin"/>
    <property type="match status" value="1"/>
</dbReference>
<evidence type="ECO:0000256" key="2">
    <source>
        <dbReference type="ARBA" id="ARBA00022723"/>
    </source>
</evidence>
<dbReference type="SUPFAM" id="SSF50022">
    <property type="entry name" value="ISP domain"/>
    <property type="match status" value="1"/>
</dbReference>
<evidence type="ECO:0000313" key="7">
    <source>
        <dbReference type="Proteomes" id="UP000177925"/>
    </source>
</evidence>
<keyword evidence="2" id="KW-0479">Metal-binding</keyword>
<dbReference type="InterPro" id="IPR017941">
    <property type="entry name" value="Rieske_2Fe-2S"/>
</dbReference>
<organism evidence="6 7">
    <name type="scientific">Candidatus Muproteobacteria bacterium RBG_16_64_11</name>
    <dbReference type="NCBI Taxonomy" id="1817758"/>
    <lineage>
        <taxon>Bacteria</taxon>
        <taxon>Pseudomonadati</taxon>
        <taxon>Pseudomonadota</taxon>
        <taxon>Candidatus Muproteobacteria</taxon>
    </lineage>
</organism>
<dbReference type="AlphaFoldDB" id="A0A1F6TAS0"/>
<evidence type="ECO:0000256" key="3">
    <source>
        <dbReference type="ARBA" id="ARBA00023004"/>
    </source>
</evidence>
<sequence length="106" mass="11445">MSDWVTVAGLDELRPGQQKTVDVDGVPVVVINLDGRHYAIEDICSHDGARLDGGCIEGEQIVCPRHGAHFSIKTGAALSAPAYEPIATFPVRIHAGAIQVRDDRWD</sequence>
<protein>
    <submittedName>
        <fullName evidence="6">Ferredoxin</fullName>
    </submittedName>
</protein>
<dbReference type="Pfam" id="PF00355">
    <property type="entry name" value="Rieske"/>
    <property type="match status" value="1"/>
</dbReference>
<dbReference type="Gene3D" id="2.102.10.10">
    <property type="entry name" value="Rieske [2Fe-2S] iron-sulphur domain"/>
    <property type="match status" value="1"/>
</dbReference>
<accession>A0A1F6TAS0</accession>
<evidence type="ECO:0000256" key="4">
    <source>
        <dbReference type="ARBA" id="ARBA00023014"/>
    </source>
</evidence>
<dbReference type="Proteomes" id="UP000177925">
    <property type="component" value="Unassembled WGS sequence"/>
</dbReference>
<evidence type="ECO:0000259" key="5">
    <source>
        <dbReference type="PROSITE" id="PS51296"/>
    </source>
</evidence>
<comment type="caution">
    <text evidence="6">The sequence shown here is derived from an EMBL/GenBank/DDBJ whole genome shotgun (WGS) entry which is preliminary data.</text>
</comment>
<keyword evidence="4" id="KW-0411">Iron-sulfur</keyword>
<gene>
    <name evidence="6" type="ORF">A2150_06335</name>
</gene>
<keyword evidence="3" id="KW-0408">Iron</keyword>
<dbReference type="EMBL" id="MFSS01000095">
    <property type="protein sequence ID" value="OGI42238.1"/>
    <property type="molecule type" value="Genomic_DNA"/>
</dbReference>
<dbReference type="InterPro" id="IPR036922">
    <property type="entry name" value="Rieske_2Fe-2S_sf"/>
</dbReference>
<name>A0A1F6TAS0_9PROT</name>
<dbReference type="GO" id="GO:0051537">
    <property type="term" value="F:2 iron, 2 sulfur cluster binding"/>
    <property type="evidence" value="ECO:0007669"/>
    <property type="project" value="UniProtKB-KW"/>
</dbReference>
<dbReference type="PANTHER" id="PTHR21496:SF23">
    <property type="entry name" value="3-PHENYLPROPIONATE_CINNAMIC ACID DIOXYGENASE FERREDOXIN SUBUNIT"/>
    <property type="match status" value="1"/>
</dbReference>
<feature type="domain" description="Rieske" evidence="5">
    <location>
        <begin position="5"/>
        <end position="100"/>
    </location>
</feature>
<evidence type="ECO:0000256" key="1">
    <source>
        <dbReference type="ARBA" id="ARBA00022714"/>
    </source>
</evidence>
<dbReference type="STRING" id="1817758.A2150_06335"/>
<reference evidence="6 7" key="1">
    <citation type="journal article" date="2016" name="Nat. Commun.">
        <title>Thousands of microbial genomes shed light on interconnected biogeochemical processes in an aquifer system.</title>
        <authorList>
            <person name="Anantharaman K."/>
            <person name="Brown C.T."/>
            <person name="Hug L.A."/>
            <person name="Sharon I."/>
            <person name="Castelle C.J."/>
            <person name="Probst A.J."/>
            <person name="Thomas B.C."/>
            <person name="Singh A."/>
            <person name="Wilkins M.J."/>
            <person name="Karaoz U."/>
            <person name="Brodie E.L."/>
            <person name="Williams K.H."/>
            <person name="Hubbard S.S."/>
            <person name="Banfield J.F."/>
        </authorList>
    </citation>
    <scope>NUCLEOTIDE SEQUENCE [LARGE SCALE GENOMIC DNA]</scope>
</reference>
<dbReference type="PANTHER" id="PTHR21496">
    <property type="entry name" value="FERREDOXIN-RELATED"/>
    <property type="match status" value="1"/>
</dbReference>